<evidence type="ECO:0000313" key="1">
    <source>
        <dbReference type="EMBL" id="CUX80043.1"/>
    </source>
</evidence>
<sequence length="185" mass="20347">MPGDGRQEISTAFATRPLVVLFASIGFTRELHTTMTETDMHALDVRGQSIIFQHVMEEDTQQITALLDAGLPIDIRGFQDSTPALYAAMADIWPVVLFLLERGADPMAANRLGMTLPWLATTSRINGDGPRARALGDVRAVLADRDLLSCVYPIDEVRAMVAERRWPPAPQRRMPAPAMASSCED</sequence>
<dbReference type="Gene3D" id="1.25.40.20">
    <property type="entry name" value="Ankyrin repeat-containing domain"/>
    <property type="match status" value="1"/>
</dbReference>
<accession>A0ABP2BWB3</accession>
<evidence type="ECO:0000313" key="2">
    <source>
        <dbReference type="Proteomes" id="UP000182045"/>
    </source>
</evidence>
<organism evidence="1 2">
    <name type="scientific">Roseibaca calidilacus</name>
    <dbReference type="NCBI Taxonomy" id="1666912"/>
    <lineage>
        <taxon>Bacteria</taxon>
        <taxon>Pseudomonadati</taxon>
        <taxon>Pseudomonadota</taxon>
        <taxon>Alphaproteobacteria</taxon>
        <taxon>Rhodobacterales</taxon>
        <taxon>Paracoccaceae</taxon>
        <taxon>Roseinatronobacter</taxon>
    </lineage>
</organism>
<dbReference type="Proteomes" id="UP000182045">
    <property type="component" value="Unassembled WGS sequence"/>
</dbReference>
<dbReference type="InterPro" id="IPR036770">
    <property type="entry name" value="Ankyrin_rpt-contain_sf"/>
</dbReference>
<gene>
    <name evidence="1" type="ORF">Ga0058931_0748</name>
</gene>
<evidence type="ECO:0008006" key="3">
    <source>
        <dbReference type="Google" id="ProtNLM"/>
    </source>
</evidence>
<dbReference type="EMBL" id="FBYC01000004">
    <property type="protein sequence ID" value="CUX80043.1"/>
    <property type="molecule type" value="Genomic_DNA"/>
</dbReference>
<proteinExistence type="predicted"/>
<dbReference type="SUPFAM" id="SSF48403">
    <property type="entry name" value="Ankyrin repeat"/>
    <property type="match status" value="1"/>
</dbReference>
<name>A0ABP2BWB3_9RHOB</name>
<reference evidence="1 2" key="1">
    <citation type="submission" date="2016-01" db="EMBL/GenBank/DDBJ databases">
        <authorList>
            <person name="Varghese N."/>
        </authorList>
    </citation>
    <scope>NUCLEOTIDE SEQUENCE [LARGE SCALE GENOMIC DNA]</scope>
    <source>
        <strain evidence="1 2">HL-91</strain>
    </source>
</reference>
<protein>
    <recommendedName>
        <fullName evidence="3">Ankyrin repeat domain-containing protein</fullName>
    </recommendedName>
</protein>
<keyword evidence="2" id="KW-1185">Reference proteome</keyword>
<comment type="caution">
    <text evidence="1">The sequence shown here is derived from an EMBL/GenBank/DDBJ whole genome shotgun (WGS) entry which is preliminary data.</text>
</comment>